<gene>
    <name evidence="2" type="ORF">LCGC14_1983520</name>
</gene>
<sequence>MKGTRKYVDDEGHLSLAEGEDGQDSRGAW</sequence>
<feature type="non-terminal residue" evidence="2">
    <location>
        <position position="29"/>
    </location>
</feature>
<dbReference type="AlphaFoldDB" id="A0A0F9F842"/>
<reference evidence="2" key="1">
    <citation type="journal article" date="2015" name="Nature">
        <title>Complex archaea that bridge the gap between prokaryotes and eukaryotes.</title>
        <authorList>
            <person name="Spang A."/>
            <person name="Saw J.H."/>
            <person name="Jorgensen S.L."/>
            <person name="Zaremba-Niedzwiedzka K."/>
            <person name="Martijn J."/>
            <person name="Lind A.E."/>
            <person name="van Eijk R."/>
            <person name="Schleper C."/>
            <person name="Guy L."/>
            <person name="Ettema T.J."/>
        </authorList>
    </citation>
    <scope>NUCLEOTIDE SEQUENCE</scope>
</reference>
<proteinExistence type="predicted"/>
<organism evidence="2">
    <name type="scientific">marine sediment metagenome</name>
    <dbReference type="NCBI Taxonomy" id="412755"/>
    <lineage>
        <taxon>unclassified sequences</taxon>
        <taxon>metagenomes</taxon>
        <taxon>ecological metagenomes</taxon>
    </lineage>
</organism>
<evidence type="ECO:0000313" key="2">
    <source>
        <dbReference type="EMBL" id="KKL82564.1"/>
    </source>
</evidence>
<name>A0A0F9F842_9ZZZZ</name>
<protein>
    <submittedName>
        <fullName evidence="2">Uncharacterized protein</fullName>
    </submittedName>
</protein>
<feature type="compositionally biased region" description="Basic and acidic residues" evidence="1">
    <location>
        <begin position="1"/>
        <end position="13"/>
    </location>
</feature>
<dbReference type="EMBL" id="LAZR01022243">
    <property type="protein sequence ID" value="KKL82564.1"/>
    <property type="molecule type" value="Genomic_DNA"/>
</dbReference>
<evidence type="ECO:0000256" key="1">
    <source>
        <dbReference type="SAM" id="MobiDB-lite"/>
    </source>
</evidence>
<feature type="region of interest" description="Disordered" evidence="1">
    <location>
        <begin position="1"/>
        <end position="29"/>
    </location>
</feature>
<comment type="caution">
    <text evidence="2">The sequence shown here is derived from an EMBL/GenBank/DDBJ whole genome shotgun (WGS) entry which is preliminary data.</text>
</comment>
<accession>A0A0F9F842</accession>